<name>A0A3G4ZML9_9VIRU</name>
<organism evidence="1">
    <name type="scientific">Terrestrivirus sp</name>
    <dbReference type="NCBI Taxonomy" id="2487775"/>
    <lineage>
        <taxon>Viruses</taxon>
        <taxon>Varidnaviria</taxon>
        <taxon>Bamfordvirae</taxon>
        <taxon>Nucleocytoviricota</taxon>
        <taxon>Megaviricetes</taxon>
        <taxon>Imitervirales</taxon>
        <taxon>Mimiviridae</taxon>
        <taxon>Klosneuvirinae</taxon>
    </lineage>
</organism>
<accession>A0A3G4ZML9</accession>
<dbReference type="EMBL" id="MK071982">
    <property type="protein sequence ID" value="AYV76102.1"/>
    <property type="molecule type" value="Genomic_DNA"/>
</dbReference>
<sequence>MDNVTDIDFYFTKNKHASALKRKRFRKRFNYRCCDKPIGNRNKESSGYCCSYPMVYKHYDQKVDNMNLIKDYLSEPF</sequence>
<reference evidence="1" key="1">
    <citation type="submission" date="2018-10" db="EMBL/GenBank/DDBJ databases">
        <title>Hidden diversity of soil giant viruses.</title>
        <authorList>
            <person name="Schulz F."/>
            <person name="Alteio L."/>
            <person name="Goudeau D."/>
            <person name="Ryan E.M."/>
            <person name="Malmstrom R.R."/>
            <person name="Blanchard J."/>
            <person name="Woyke T."/>
        </authorList>
    </citation>
    <scope>NUCLEOTIDE SEQUENCE</scope>
    <source>
        <strain evidence="1">TEV1</strain>
    </source>
</reference>
<gene>
    <name evidence="1" type="ORF">Terrestrivirus4_150</name>
</gene>
<proteinExistence type="predicted"/>
<protein>
    <submittedName>
        <fullName evidence="1">Uncharacterized protein</fullName>
    </submittedName>
</protein>
<evidence type="ECO:0000313" key="1">
    <source>
        <dbReference type="EMBL" id="AYV76102.1"/>
    </source>
</evidence>